<name>A0A7G5IG62_9SPHN</name>
<dbReference type="InterPro" id="IPR011050">
    <property type="entry name" value="Pectin_lyase_fold/virulence"/>
</dbReference>
<dbReference type="AlphaFoldDB" id="A0A7G5IG62"/>
<feature type="signal peptide" evidence="1">
    <location>
        <begin position="1"/>
        <end position="24"/>
    </location>
</feature>
<accession>A0A7G5IG62</accession>
<evidence type="ECO:0000313" key="4">
    <source>
        <dbReference type="Proteomes" id="UP000515292"/>
    </source>
</evidence>
<evidence type="ECO:0000256" key="1">
    <source>
        <dbReference type="SAM" id="SignalP"/>
    </source>
</evidence>
<dbReference type="Pfam" id="PF13229">
    <property type="entry name" value="Beta_helix"/>
    <property type="match status" value="1"/>
</dbReference>
<gene>
    <name evidence="3" type="ORF">H3309_13505</name>
</gene>
<evidence type="ECO:0000313" key="3">
    <source>
        <dbReference type="EMBL" id="QMW22354.1"/>
    </source>
</evidence>
<sequence>MISFLIRRVAPVIPAVLLSVSVQAQSIPVFNASSSAELVALLKTITQPADIALAPGNYGVLNLQSINPPADVRIRSASSSRAVFTDMFVRNSSRLRFHAIDVSHALQPGEGQTAAAVFVRDSSDIRFTSCNFYGTRNDDPNDDGMHVRVMNSARILLMGNSFSEARIAFFSDGAQDMLLVSNSFSVVREAVNLQAARDVVFDRNLFREIRPNLALGDHSDSIQVYAGAVPVASTGLTFTNNAMILNNWQAQGIFIRNETGNPAYNHGSINISNNLYFGAMRNGISVADSKSITVSKNTLVSSPDFTHEPAILLRNSTSISLSRNIMPLLYLENATPTQSANIDLADSIYPTGAETAAQFTGNVAMLNPAINSFRVRAGSEAALALAGFTPTSEIGSVAASVIETRYGAALSRLATMARNGGEYDE</sequence>
<proteinExistence type="predicted"/>
<dbReference type="Proteomes" id="UP000515292">
    <property type="component" value="Chromosome"/>
</dbReference>
<keyword evidence="4" id="KW-1185">Reference proteome</keyword>
<dbReference type="InterPro" id="IPR012334">
    <property type="entry name" value="Pectin_lyas_fold"/>
</dbReference>
<dbReference type="KEGG" id="sand:H3309_13505"/>
<feature type="chain" id="PRO_5029012681" evidence="1">
    <location>
        <begin position="25"/>
        <end position="425"/>
    </location>
</feature>
<evidence type="ECO:0000259" key="2">
    <source>
        <dbReference type="Pfam" id="PF13229"/>
    </source>
</evidence>
<protein>
    <submittedName>
        <fullName evidence="3">Right-handed parallel beta-helix repeat-containing protein</fullName>
    </submittedName>
</protein>
<dbReference type="SUPFAM" id="SSF51126">
    <property type="entry name" value="Pectin lyase-like"/>
    <property type="match status" value="1"/>
</dbReference>
<dbReference type="Gene3D" id="2.160.20.10">
    <property type="entry name" value="Single-stranded right-handed beta-helix, Pectin lyase-like"/>
    <property type="match status" value="1"/>
</dbReference>
<dbReference type="EMBL" id="CP059851">
    <property type="protein sequence ID" value="QMW22354.1"/>
    <property type="molecule type" value="Genomic_DNA"/>
</dbReference>
<keyword evidence="1" id="KW-0732">Signal</keyword>
<dbReference type="InterPro" id="IPR039448">
    <property type="entry name" value="Beta_helix"/>
</dbReference>
<feature type="domain" description="Right handed beta helix" evidence="2">
    <location>
        <begin position="91"/>
        <end position="257"/>
    </location>
</feature>
<organism evidence="3 4">
    <name type="scientific">Sandaracinobacteroides saxicola</name>
    <dbReference type="NCBI Taxonomy" id="2759707"/>
    <lineage>
        <taxon>Bacteria</taxon>
        <taxon>Pseudomonadati</taxon>
        <taxon>Pseudomonadota</taxon>
        <taxon>Alphaproteobacteria</taxon>
        <taxon>Sphingomonadales</taxon>
        <taxon>Sphingosinicellaceae</taxon>
        <taxon>Sandaracinobacteroides</taxon>
    </lineage>
</organism>
<dbReference type="RefSeq" id="WP_182295199.1">
    <property type="nucleotide sequence ID" value="NZ_CP059851.1"/>
</dbReference>
<reference evidence="3 4" key="1">
    <citation type="submission" date="2020-07" db="EMBL/GenBank/DDBJ databases">
        <title>Complete genome sequence for Sandaracinobacter sp. M6.</title>
        <authorList>
            <person name="Tang Y."/>
            <person name="Liu Q."/>
            <person name="Guo Z."/>
            <person name="Lei P."/>
            <person name="Huang B."/>
        </authorList>
    </citation>
    <scope>NUCLEOTIDE SEQUENCE [LARGE SCALE GENOMIC DNA]</scope>
    <source>
        <strain evidence="3 4">M6</strain>
    </source>
</reference>